<gene>
    <name evidence="2" type="ORF">DK419_10420</name>
</gene>
<dbReference type="AlphaFoldDB" id="A0A2U8WKA8"/>
<dbReference type="EMBL" id="CP029553">
    <property type="protein sequence ID" value="AWN46675.1"/>
    <property type="molecule type" value="Genomic_DNA"/>
</dbReference>
<name>A0A2U8WKA8_9HYPH</name>
<accession>A0A2U8WKA8</accession>
<proteinExistence type="predicted"/>
<dbReference type="KEGG" id="mtea:DK419_10420"/>
<dbReference type="Proteomes" id="UP000245444">
    <property type="component" value="Chromosome"/>
</dbReference>
<sequence>MGCLSPRAGRGLCSRSGNAARRQPTVRGSVRRSLIRKHLLTLALRACCADDEVAAALSPPAGRGGGPCPT</sequence>
<evidence type="ECO:0000256" key="1">
    <source>
        <dbReference type="SAM" id="MobiDB-lite"/>
    </source>
</evidence>
<keyword evidence="3" id="KW-1185">Reference proteome</keyword>
<dbReference type="OrthoDB" id="9997916at2"/>
<reference evidence="2 3" key="1">
    <citation type="submission" date="2018-05" db="EMBL/GenBank/DDBJ databases">
        <title>Complete Genome Sequence of Methylobacterium sp. 17Sr1-28.</title>
        <authorList>
            <person name="Srinivasan S."/>
        </authorList>
    </citation>
    <scope>NUCLEOTIDE SEQUENCE [LARGE SCALE GENOMIC DNA]</scope>
    <source>
        <strain evidence="2 3">17Sr1-28</strain>
    </source>
</reference>
<evidence type="ECO:0000313" key="2">
    <source>
        <dbReference type="EMBL" id="AWN46675.1"/>
    </source>
</evidence>
<evidence type="ECO:0000313" key="3">
    <source>
        <dbReference type="Proteomes" id="UP000245444"/>
    </source>
</evidence>
<protein>
    <submittedName>
        <fullName evidence="2">Uncharacterized protein</fullName>
    </submittedName>
</protein>
<organism evidence="2 3">
    <name type="scientific">Methylobacterium terrae</name>
    <dbReference type="NCBI Taxonomy" id="2202827"/>
    <lineage>
        <taxon>Bacteria</taxon>
        <taxon>Pseudomonadati</taxon>
        <taxon>Pseudomonadota</taxon>
        <taxon>Alphaproteobacteria</taxon>
        <taxon>Hyphomicrobiales</taxon>
        <taxon>Methylobacteriaceae</taxon>
        <taxon>Methylobacterium</taxon>
    </lineage>
</organism>
<feature type="region of interest" description="Disordered" evidence="1">
    <location>
        <begin position="1"/>
        <end position="30"/>
    </location>
</feature>